<dbReference type="GO" id="GO:0043327">
    <property type="term" value="P:chemotaxis to cAMP"/>
    <property type="evidence" value="ECO:0007669"/>
    <property type="project" value="EnsemblProtists"/>
</dbReference>
<dbReference type="GO" id="GO:0001891">
    <property type="term" value="C:phagocytic cup"/>
    <property type="evidence" value="ECO:0007669"/>
    <property type="project" value="EnsemblProtists"/>
</dbReference>
<dbReference type="Proteomes" id="UP000001064">
    <property type="component" value="Unassembled WGS sequence"/>
</dbReference>
<dbReference type="OMA" id="FYQGPPF"/>
<dbReference type="GO" id="GO:0006907">
    <property type="term" value="P:pinocytosis"/>
    <property type="evidence" value="ECO:0007669"/>
    <property type="project" value="EnsemblProtists"/>
</dbReference>
<dbReference type="GO" id="GO:0042641">
    <property type="term" value="C:actomyosin"/>
    <property type="evidence" value="ECO:0007669"/>
    <property type="project" value="EnsemblProtists"/>
</dbReference>
<dbReference type="PROSITE" id="PS50294">
    <property type="entry name" value="WD_REPEATS_REGION"/>
    <property type="match status" value="4"/>
</dbReference>
<evidence type="ECO:0000313" key="5">
    <source>
        <dbReference type="Proteomes" id="UP000001064"/>
    </source>
</evidence>
<dbReference type="STRING" id="5786.F1A2T1"/>
<dbReference type="PROSITE" id="PS50082">
    <property type="entry name" value="WD_REPEATS_2"/>
    <property type="match status" value="5"/>
</dbReference>
<proteinExistence type="predicted"/>
<evidence type="ECO:0000313" key="4">
    <source>
        <dbReference type="EMBL" id="EGC29501.1"/>
    </source>
</evidence>
<dbReference type="EMBL" id="GL871424">
    <property type="protein sequence ID" value="EGC29501.1"/>
    <property type="molecule type" value="Genomic_DNA"/>
</dbReference>
<evidence type="ECO:0000256" key="2">
    <source>
        <dbReference type="ARBA" id="ARBA00022737"/>
    </source>
</evidence>
<name>F1A2T1_DICPU</name>
<dbReference type="GO" id="GO:0030010">
    <property type="term" value="P:establishment of cell polarity"/>
    <property type="evidence" value="ECO:0007669"/>
    <property type="project" value="EnsemblProtists"/>
</dbReference>
<keyword evidence="5" id="KW-1185">Reference proteome</keyword>
<keyword evidence="1 3" id="KW-0853">WD repeat</keyword>
<feature type="repeat" description="WD" evidence="3">
    <location>
        <begin position="54"/>
        <end position="95"/>
    </location>
</feature>
<dbReference type="VEuPathDB" id="AmoebaDB:DICPUDRAFT_51240"/>
<dbReference type="CDD" id="cd00200">
    <property type="entry name" value="WD40"/>
    <property type="match status" value="1"/>
</dbReference>
<dbReference type="GO" id="GO:0006909">
    <property type="term" value="P:phagocytosis"/>
    <property type="evidence" value="ECO:0007669"/>
    <property type="project" value="EnsemblProtists"/>
</dbReference>
<dbReference type="FunFam" id="2.130.10.10:FF:001419">
    <property type="entry name" value="Actin-interacting protein 1"/>
    <property type="match status" value="1"/>
</dbReference>
<organism evidence="4 5">
    <name type="scientific">Dictyostelium purpureum</name>
    <name type="common">Slime mold</name>
    <dbReference type="NCBI Taxonomy" id="5786"/>
    <lineage>
        <taxon>Eukaryota</taxon>
        <taxon>Amoebozoa</taxon>
        <taxon>Evosea</taxon>
        <taxon>Eumycetozoa</taxon>
        <taxon>Dictyostelia</taxon>
        <taxon>Dictyosteliales</taxon>
        <taxon>Dictyosteliaceae</taxon>
        <taxon>Dictyostelium</taxon>
    </lineage>
</organism>
<feature type="repeat" description="WD" evidence="3">
    <location>
        <begin position="478"/>
        <end position="509"/>
    </location>
</feature>
<dbReference type="PANTHER" id="PTHR19856">
    <property type="entry name" value="WD-REPEATCONTAINING PROTEIN WDR1"/>
    <property type="match status" value="1"/>
</dbReference>
<feature type="repeat" description="WD" evidence="3">
    <location>
        <begin position="230"/>
        <end position="271"/>
    </location>
</feature>
<dbReference type="RefSeq" id="XP_003293976.1">
    <property type="nucleotide sequence ID" value="XM_003293928.1"/>
</dbReference>
<dbReference type="InParanoid" id="F1A2T1"/>
<accession>F1A2T1</accession>
<dbReference type="GO" id="GO:0030042">
    <property type="term" value="P:actin filament depolymerization"/>
    <property type="evidence" value="ECO:0000318"/>
    <property type="project" value="GO_Central"/>
</dbReference>
<dbReference type="GO" id="GO:0031252">
    <property type="term" value="C:cell leading edge"/>
    <property type="evidence" value="ECO:0007669"/>
    <property type="project" value="EnsemblProtists"/>
</dbReference>
<sequence length="596" mass="64166">MSATLRNIIAPTPATTRGKSVVVNGDPKGINVLYASGNGIVIRNMKDPLVADIYYEHPAQTTVAKYAPSGFYIASGDVQGNLRIWDTTQKEHLPKIVIKAISGPINDIAWTSDSQRLVVVGDGKEKFGVALLWDSGSTCGEITGSSKQILSCDVKSTRPIRAVTGSEDFSVNWFEAVPFKFKKEMSNKEFTRFVNCVRFSPNGEKVVCVSSDKKGIVYDGKDGNKLIELESSHTGGIYSCSWSEDNNRILTASADKTCKIWDSTTGKCEKTFTFGSDTNDQQLGCLWQGDSLISVNLNGDMTYLDINNPSQPLKVVKGHNKLVSAISYDKTTKTLFSAACDSTFALLQWDLTTGVATNFSGPAHKNQITHIKVNGDQLITCAMDDSVKISSISKKTFGESIAIDSPAQGVAFSGETVVAVSMKSIYVIKGGKVVSTTPAPYESSAVAINGNEVAVGGKDNKIHIYNLNGNNLTAAHTLDNHRGAITDLSYSPNGKLASSCSNRQVIVWDGKSPLTTGWVNHSAKVNALSWTSDSKYVASGALDSQIYIWNVEKPNSSPIQIKNSHLGGVNDVVFVEDNLIASAGNDGAIKFFNITY</sequence>
<dbReference type="FunFam" id="2.130.10.10:FF:000102">
    <property type="entry name" value="Actin-interacting protein 1"/>
    <property type="match status" value="1"/>
</dbReference>
<dbReference type="OrthoDB" id="2306at2759"/>
<dbReference type="Pfam" id="PF00400">
    <property type="entry name" value="WD40"/>
    <property type="match status" value="6"/>
</dbReference>
<reference evidence="5" key="1">
    <citation type="journal article" date="2011" name="Genome Biol.">
        <title>Comparative genomics of the social amoebae Dictyostelium discoideum and Dictyostelium purpureum.</title>
        <authorList>
            <consortium name="US DOE Joint Genome Institute (JGI-PGF)"/>
            <person name="Sucgang R."/>
            <person name="Kuo A."/>
            <person name="Tian X."/>
            <person name="Salerno W."/>
            <person name="Parikh A."/>
            <person name="Feasley C.L."/>
            <person name="Dalin E."/>
            <person name="Tu H."/>
            <person name="Huang E."/>
            <person name="Barry K."/>
            <person name="Lindquist E."/>
            <person name="Shapiro H."/>
            <person name="Bruce D."/>
            <person name="Schmutz J."/>
            <person name="Salamov A."/>
            <person name="Fey P."/>
            <person name="Gaudet P."/>
            <person name="Anjard C."/>
            <person name="Babu M.M."/>
            <person name="Basu S."/>
            <person name="Bushmanova Y."/>
            <person name="van der Wel H."/>
            <person name="Katoh-Kurasawa M."/>
            <person name="Dinh C."/>
            <person name="Coutinho P.M."/>
            <person name="Saito T."/>
            <person name="Elias M."/>
            <person name="Schaap P."/>
            <person name="Kay R.R."/>
            <person name="Henrissat B."/>
            <person name="Eichinger L."/>
            <person name="Rivero F."/>
            <person name="Putnam N.H."/>
            <person name="West C.M."/>
            <person name="Loomis W.F."/>
            <person name="Chisholm R.L."/>
            <person name="Shaulsky G."/>
            <person name="Strassmann J.E."/>
            <person name="Queller D.C."/>
            <person name="Kuspa A."/>
            <person name="Grigoriev I.V."/>
        </authorList>
    </citation>
    <scope>NUCLEOTIDE SEQUENCE [LARGE SCALE GENOMIC DNA]</scope>
    <source>
        <strain evidence="5">QSDP1</strain>
    </source>
</reference>
<dbReference type="FunCoup" id="F1A2T1">
    <property type="interactions" value="437"/>
</dbReference>
<dbReference type="PROSITE" id="PS00678">
    <property type="entry name" value="WD_REPEATS_1"/>
    <property type="match status" value="2"/>
</dbReference>
<protein>
    <submittedName>
        <fullName evidence="4">Uncharacterized protein</fullName>
    </submittedName>
</protein>
<dbReference type="GO" id="GO:0030864">
    <property type="term" value="C:cortical actin cytoskeleton"/>
    <property type="evidence" value="ECO:0000318"/>
    <property type="project" value="GO_Central"/>
</dbReference>
<dbReference type="GO" id="GO:0051015">
    <property type="term" value="F:actin filament binding"/>
    <property type="evidence" value="ECO:0000318"/>
    <property type="project" value="GO_Central"/>
</dbReference>
<evidence type="ECO:0000256" key="1">
    <source>
        <dbReference type="ARBA" id="ARBA00022574"/>
    </source>
</evidence>
<dbReference type="PRINTS" id="PR00320">
    <property type="entry name" value="GPROTEINBRPT"/>
</dbReference>
<dbReference type="KEGG" id="dpp:DICPUDRAFT_51240"/>
<dbReference type="SUPFAM" id="SSF50978">
    <property type="entry name" value="WD40 repeat-like"/>
    <property type="match status" value="2"/>
</dbReference>
<dbReference type="GeneID" id="10505291"/>
<feature type="repeat" description="WD" evidence="3">
    <location>
        <begin position="562"/>
        <end position="596"/>
    </location>
</feature>
<gene>
    <name evidence="4" type="ORF">DICPUDRAFT_51240</name>
</gene>
<dbReference type="PANTHER" id="PTHR19856:SF0">
    <property type="entry name" value="WD REPEAT-CONTAINING PROTEIN 1"/>
    <property type="match status" value="1"/>
</dbReference>
<evidence type="ECO:0000256" key="3">
    <source>
        <dbReference type="PROSITE-ProRule" id="PRU00221"/>
    </source>
</evidence>
<dbReference type="Gene3D" id="2.130.10.10">
    <property type="entry name" value="YVTN repeat-like/Quinoprotein amine dehydrogenase"/>
    <property type="match status" value="2"/>
</dbReference>
<dbReference type="GO" id="GO:0060187">
    <property type="term" value="C:cell pole"/>
    <property type="evidence" value="ECO:0007669"/>
    <property type="project" value="EnsemblProtists"/>
</dbReference>
<dbReference type="SMART" id="SM00320">
    <property type="entry name" value="WD40"/>
    <property type="match status" value="11"/>
</dbReference>
<dbReference type="GO" id="GO:0061836">
    <property type="term" value="C:intranuclear rod"/>
    <property type="evidence" value="ECO:0007669"/>
    <property type="project" value="EnsemblProtists"/>
</dbReference>
<dbReference type="GO" id="GO:1903673">
    <property type="term" value="P:mitotic cleavage furrow formation"/>
    <property type="evidence" value="ECO:0007669"/>
    <property type="project" value="EnsemblProtists"/>
</dbReference>
<dbReference type="InterPro" id="IPR019775">
    <property type="entry name" value="WD40_repeat_CS"/>
</dbReference>
<dbReference type="InterPro" id="IPR001680">
    <property type="entry name" value="WD40_rpt"/>
</dbReference>
<feature type="repeat" description="WD" evidence="3">
    <location>
        <begin position="518"/>
        <end position="559"/>
    </location>
</feature>
<keyword evidence="2" id="KW-0677">Repeat</keyword>
<dbReference type="InterPro" id="IPR015943">
    <property type="entry name" value="WD40/YVTN_repeat-like_dom_sf"/>
</dbReference>
<dbReference type="AlphaFoldDB" id="F1A2T1"/>
<dbReference type="GO" id="GO:0019954">
    <property type="term" value="P:asexual reproduction"/>
    <property type="evidence" value="ECO:0007669"/>
    <property type="project" value="EnsemblProtists"/>
</dbReference>
<dbReference type="eggNOG" id="KOG0318">
    <property type="taxonomic scope" value="Eukaryota"/>
</dbReference>
<dbReference type="InterPro" id="IPR036322">
    <property type="entry name" value="WD40_repeat_dom_sf"/>
</dbReference>
<dbReference type="GO" id="GO:0030041">
    <property type="term" value="P:actin filament polymerization"/>
    <property type="evidence" value="ECO:0007669"/>
    <property type="project" value="EnsemblProtists"/>
</dbReference>
<dbReference type="InterPro" id="IPR020472">
    <property type="entry name" value="WD40_PAC1"/>
</dbReference>
<dbReference type="GO" id="GO:1905861">
    <property type="term" value="P:intranuclear rod assembly"/>
    <property type="evidence" value="ECO:0007669"/>
    <property type="project" value="EnsemblProtists"/>
</dbReference>